<evidence type="ECO:0000313" key="3">
    <source>
        <dbReference type="Proteomes" id="UP000238274"/>
    </source>
</evidence>
<keyword evidence="3" id="KW-1185">Reference proteome</keyword>
<proteinExistence type="predicted"/>
<dbReference type="VEuPathDB" id="FungiDB:PSHT_03380"/>
<dbReference type="PANTHER" id="PTHR33096">
    <property type="entry name" value="CXC2 DOMAIN-CONTAINING PROTEIN"/>
    <property type="match status" value="1"/>
</dbReference>
<feature type="domain" description="CxC1-like cysteine cluster associated with KDZ transposases" evidence="1">
    <location>
        <begin position="115"/>
        <end position="145"/>
    </location>
</feature>
<dbReference type="AlphaFoldDB" id="A0A2S4WFN6"/>
<dbReference type="InterPro" id="IPR041320">
    <property type="entry name" value="CxC1"/>
</dbReference>
<evidence type="ECO:0000259" key="1">
    <source>
        <dbReference type="Pfam" id="PF18802"/>
    </source>
</evidence>
<dbReference type="Pfam" id="PF18802">
    <property type="entry name" value="CxC1"/>
    <property type="match status" value="1"/>
</dbReference>
<name>A0A2S4WFN6_9BASI</name>
<dbReference type="EMBL" id="PKSM01000031">
    <property type="protein sequence ID" value="POW20610.1"/>
    <property type="molecule type" value="Genomic_DNA"/>
</dbReference>
<accession>A0A2S4WFN6</accession>
<dbReference type="Proteomes" id="UP000238274">
    <property type="component" value="Unassembled WGS sequence"/>
</dbReference>
<dbReference type="PANTHER" id="PTHR33096:SF1">
    <property type="entry name" value="CXC1-LIKE CYSTEINE CLUSTER ASSOCIATED WITH KDZ TRANSPOSASES DOMAIN-CONTAINING PROTEIN"/>
    <property type="match status" value="1"/>
</dbReference>
<organism evidence="2 3">
    <name type="scientific">Puccinia striiformis</name>
    <dbReference type="NCBI Taxonomy" id="27350"/>
    <lineage>
        <taxon>Eukaryota</taxon>
        <taxon>Fungi</taxon>
        <taxon>Dikarya</taxon>
        <taxon>Basidiomycota</taxon>
        <taxon>Pucciniomycotina</taxon>
        <taxon>Pucciniomycetes</taxon>
        <taxon>Pucciniales</taxon>
        <taxon>Pucciniaceae</taxon>
        <taxon>Puccinia</taxon>
    </lineage>
</organism>
<dbReference type="VEuPathDB" id="FungiDB:PSTT_00510"/>
<comment type="caution">
    <text evidence="2">The sequence shown here is derived from an EMBL/GenBank/DDBJ whole genome shotgun (WGS) entry which is preliminary data.</text>
</comment>
<dbReference type="OrthoDB" id="2506918at2759"/>
<gene>
    <name evidence="2" type="ORF">PSHT_03380</name>
</gene>
<evidence type="ECO:0000313" key="2">
    <source>
        <dbReference type="EMBL" id="POW20610.1"/>
    </source>
</evidence>
<reference evidence="3" key="3">
    <citation type="journal article" date="2018" name="Mol. Plant Microbe Interact.">
        <title>Genome sequence resources for the wheat stripe rust pathogen (Puccinia striiformis f. sp. tritici) and the barley stripe rust pathogen (Puccinia striiformis f. sp. hordei).</title>
        <authorList>
            <person name="Xia C."/>
            <person name="Wang M."/>
            <person name="Yin C."/>
            <person name="Cornejo O.E."/>
            <person name="Hulbert S.H."/>
            <person name="Chen X."/>
        </authorList>
    </citation>
    <scope>NUCLEOTIDE SEQUENCE [LARGE SCALE GENOMIC DNA]</scope>
    <source>
        <strain evidence="3">93TX-2</strain>
    </source>
</reference>
<sequence>MDQLGFSETLDWEDIGEIMTEEDELTRARLRSYHQELIQQQQYQNWKDVMVALFPVYLHLKKKTRNWTLPCAFNNFSSVVCSCPAEKSIVRQVDLVDLMDTIYDLNTKHQPPSCLGQKQVNYAFCPCTPDPVHLLTSGYLASTPAFLRPPSPCDYSTSTT</sequence>
<reference evidence="3" key="2">
    <citation type="journal article" date="2018" name="BMC Genomics">
        <title>Genomic insights into host adaptation between the wheat stripe rust pathogen (Puccinia striiformis f. sp. tritici) and the barley stripe rust pathogen (Puccinia striiformis f. sp. hordei).</title>
        <authorList>
            <person name="Xia C."/>
            <person name="Wang M."/>
            <person name="Yin C."/>
            <person name="Cornejo O.E."/>
            <person name="Hulbert S.H."/>
            <person name="Chen X."/>
        </authorList>
    </citation>
    <scope>NUCLEOTIDE SEQUENCE [LARGE SCALE GENOMIC DNA]</scope>
    <source>
        <strain evidence="3">93TX-2</strain>
    </source>
</reference>
<reference evidence="2 3" key="1">
    <citation type="submission" date="2017-12" db="EMBL/GenBank/DDBJ databases">
        <title>Gene loss provides genomic basis for host adaptation in cereal stripe rust fungi.</title>
        <authorList>
            <person name="Xia C."/>
        </authorList>
    </citation>
    <scope>NUCLEOTIDE SEQUENCE [LARGE SCALE GENOMIC DNA]</scope>
    <source>
        <strain evidence="2 3">93TX-2</strain>
    </source>
</reference>
<protein>
    <recommendedName>
        <fullName evidence="1">CxC1-like cysteine cluster associated with KDZ transposases domain-containing protein</fullName>
    </recommendedName>
</protein>